<dbReference type="Proteomes" id="UP001501442">
    <property type="component" value="Unassembled WGS sequence"/>
</dbReference>
<evidence type="ECO:0000313" key="1">
    <source>
        <dbReference type="EMBL" id="GAA4630139.1"/>
    </source>
</evidence>
<protein>
    <submittedName>
        <fullName evidence="1">Uncharacterized protein</fullName>
    </submittedName>
</protein>
<name>A0ABP8UFI8_9ACTN</name>
<proteinExistence type="predicted"/>
<organism evidence="1 2">
    <name type="scientific">Actinoallomurus vinaceus</name>
    <dbReference type="NCBI Taxonomy" id="1080074"/>
    <lineage>
        <taxon>Bacteria</taxon>
        <taxon>Bacillati</taxon>
        <taxon>Actinomycetota</taxon>
        <taxon>Actinomycetes</taxon>
        <taxon>Streptosporangiales</taxon>
        <taxon>Thermomonosporaceae</taxon>
        <taxon>Actinoallomurus</taxon>
    </lineage>
</organism>
<keyword evidence="2" id="KW-1185">Reference proteome</keyword>
<accession>A0ABP8UFI8</accession>
<comment type="caution">
    <text evidence="1">The sequence shown here is derived from an EMBL/GenBank/DDBJ whole genome shotgun (WGS) entry which is preliminary data.</text>
</comment>
<evidence type="ECO:0000313" key="2">
    <source>
        <dbReference type="Proteomes" id="UP001501442"/>
    </source>
</evidence>
<sequence length="156" mass="16728">MAYFASNRHFSGGLVAIVVSLAAGEDQPVDPRADAFVLFRTELSDTHGLHGGDLYSIIVGGEYWALCDALTVITGLKADDPVDVAWTRMNAQGTSVVDDPWRITYRGDPGGGLRTSHGGQFGLDRTVRLRLRVHNPNDYPITVGAATAARVALVGY</sequence>
<dbReference type="EMBL" id="BAABHK010000008">
    <property type="protein sequence ID" value="GAA4630139.1"/>
    <property type="molecule type" value="Genomic_DNA"/>
</dbReference>
<gene>
    <name evidence="1" type="ORF">GCM10023196_054240</name>
</gene>
<reference evidence="2" key="1">
    <citation type="journal article" date="2019" name="Int. J. Syst. Evol. Microbiol.">
        <title>The Global Catalogue of Microorganisms (GCM) 10K type strain sequencing project: providing services to taxonomists for standard genome sequencing and annotation.</title>
        <authorList>
            <consortium name="The Broad Institute Genomics Platform"/>
            <consortium name="The Broad Institute Genome Sequencing Center for Infectious Disease"/>
            <person name="Wu L."/>
            <person name="Ma J."/>
        </authorList>
    </citation>
    <scope>NUCLEOTIDE SEQUENCE [LARGE SCALE GENOMIC DNA]</scope>
    <source>
        <strain evidence="2">JCM 17939</strain>
    </source>
</reference>